<dbReference type="InterPro" id="IPR001304">
    <property type="entry name" value="C-type_lectin-like"/>
</dbReference>
<dbReference type="Proteomes" id="UP001283361">
    <property type="component" value="Unassembled WGS sequence"/>
</dbReference>
<dbReference type="Gene3D" id="3.10.100.10">
    <property type="entry name" value="Mannose-Binding Protein A, subunit A"/>
    <property type="match status" value="1"/>
</dbReference>
<evidence type="ECO:0000313" key="9">
    <source>
        <dbReference type="Proteomes" id="UP001283361"/>
    </source>
</evidence>
<keyword evidence="2" id="KW-0964">Secreted</keyword>
<evidence type="ECO:0000259" key="7">
    <source>
        <dbReference type="PROSITE" id="PS50041"/>
    </source>
</evidence>
<feature type="domain" description="C-type lectin" evidence="7">
    <location>
        <begin position="253"/>
        <end position="374"/>
    </location>
</feature>
<protein>
    <recommendedName>
        <fullName evidence="7">C-type lectin domain-containing protein</fullName>
    </recommendedName>
</protein>
<proteinExistence type="predicted"/>
<dbReference type="CDD" id="cd00037">
    <property type="entry name" value="CLECT"/>
    <property type="match status" value="1"/>
</dbReference>
<dbReference type="InterPro" id="IPR016186">
    <property type="entry name" value="C-type_lectin-like/link_sf"/>
</dbReference>
<evidence type="ECO:0000256" key="2">
    <source>
        <dbReference type="ARBA" id="ARBA00022525"/>
    </source>
</evidence>
<evidence type="ECO:0000256" key="1">
    <source>
        <dbReference type="ARBA" id="ARBA00004613"/>
    </source>
</evidence>
<dbReference type="EMBL" id="JAWDGP010001678">
    <property type="protein sequence ID" value="KAK3789283.1"/>
    <property type="molecule type" value="Genomic_DNA"/>
</dbReference>
<evidence type="ECO:0000256" key="5">
    <source>
        <dbReference type="SAM" id="Coils"/>
    </source>
</evidence>
<gene>
    <name evidence="8" type="ORF">RRG08_001673</name>
</gene>
<dbReference type="PROSITE" id="PS50041">
    <property type="entry name" value="C_TYPE_LECTIN_2"/>
    <property type="match status" value="1"/>
</dbReference>
<keyword evidence="5" id="KW-0175">Coiled coil</keyword>
<dbReference type="GO" id="GO:0008083">
    <property type="term" value="F:growth factor activity"/>
    <property type="evidence" value="ECO:0007669"/>
    <property type="project" value="TreeGrafter"/>
</dbReference>
<feature type="coiled-coil region" evidence="5">
    <location>
        <begin position="203"/>
        <end position="230"/>
    </location>
</feature>
<keyword evidence="9" id="KW-1185">Reference proteome</keyword>
<evidence type="ECO:0000256" key="3">
    <source>
        <dbReference type="ARBA" id="ARBA00022729"/>
    </source>
</evidence>
<dbReference type="PANTHER" id="PTHR22799:SF1">
    <property type="entry name" value="C-TYPE LECTIN DOMAIN FAMILY 11 MEMBER A"/>
    <property type="match status" value="1"/>
</dbReference>
<organism evidence="8 9">
    <name type="scientific">Elysia crispata</name>
    <name type="common">lettuce slug</name>
    <dbReference type="NCBI Taxonomy" id="231223"/>
    <lineage>
        <taxon>Eukaryota</taxon>
        <taxon>Metazoa</taxon>
        <taxon>Spiralia</taxon>
        <taxon>Lophotrochozoa</taxon>
        <taxon>Mollusca</taxon>
        <taxon>Gastropoda</taxon>
        <taxon>Heterobranchia</taxon>
        <taxon>Euthyneura</taxon>
        <taxon>Panpulmonata</taxon>
        <taxon>Sacoglossa</taxon>
        <taxon>Placobranchoidea</taxon>
        <taxon>Plakobranchidae</taxon>
        <taxon>Elysia</taxon>
    </lineage>
</organism>
<dbReference type="SMART" id="SM00034">
    <property type="entry name" value="CLECT"/>
    <property type="match status" value="1"/>
</dbReference>
<evidence type="ECO:0000256" key="4">
    <source>
        <dbReference type="ARBA" id="ARBA00022734"/>
    </source>
</evidence>
<dbReference type="Gene3D" id="1.20.5.300">
    <property type="match status" value="1"/>
</dbReference>
<evidence type="ECO:0000313" key="8">
    <source>
        <dbReference type="EMBL" id="KAK3789283.1"/>
    </source>
</evidence>
<accession>A0AAE1E1C9</accession>
<evidence type="ECO:0000256" key="6">
    <source>
        <dbReference type="SAM" id="SignalP"/>
    </source>
</evidence>
<dbReference type="GO" id="GO:0005615">
    <property type="term" value="C:extracellular space"/>
    <property type="evidence" value="ECO:0007669"/>
    <property type="project" value="TreeGrafter"/>
</dbReference>
<keyword evidence="3 6" id="KW-0732">Signal</keyword>
<keyword evidence="4" id="KW-0430">Lectin</keyword>
<name>A0AAE1E1C9_9GAST</name>
<dbReference type="GO" id="GO:0030246">
    <property type="term" value="F:carbohydrate binding"/>
    <property type="evidence" value="ECO:0007669"/>
    <property type="project" value="UniProtKB-KW"/>
</dbReference>
<dbReference type="SUPFAM" id="SSF56436">
    <property type="entry name" value="C-type lectin-like"/>
    <property type="match status" value="1"/>
</dbReference>
<feature type="signal peptide" evidence="6">
    <location>
        <begin position="1"/>
        <end position="23"/>
    </location>
</feature>
<comment type="subcellular location">
    <subcellularLocation>
        <location evidence="1">Secreted</location>
    </subcellularLocation>
</comment>
<dbReference type="Pfam" id="PF00059">
    <property type="entry name" value="Lectin_C"/>
    <property type="match status" value="1"/>
</dbReference>
<dbReference type="InterPro" id="IPR016187">
    <property type="entry name" value="CTDL_fold"/>
</dbReference>
<sequence length="377" mass="41424">MLDKALLVLWCVALLETPPPAYSHPVSGQAIQLDVTPASGSGNQVRTHSISCTLNSSLTAMEKVTALTVYASKPYGKAGEFAPLASVDLWNSDPQVLNDVEASDVDVFGRIGTADNTKSQLVFSWKSPRNGQASQYKCIANGLDRNGRVVTISITSDAAMPSGSTSDGTSKDYLRLLTKNIMSGVANTTTEIEQSVHTVDTNVEKLQKNVDSLGEQLKTQNSTIEKLQESITSFTELYKLSYLMSNFDVSEVHRGSKYFVSRTVSPFNIQAADSLCSMLGGYLVEIDDDDEFNFVLKFVKHVGGARNFFTGGNDIEEEGVFKFWHSKRPVTFFTWGAASEPSNSLNNEHCIEIRFDHDRYNDWACNSKAKYVCEAPA</sequence>
<dbReference type="AlphaFoldDB" id="A0AAE1E1C9"/>
<comment type="caution">
    <text evidence="8">The sequence shown here is derived from an EMBL/GenBank/DDBJ whole genome shotgun (WGS) entry which is preliminary data.</text>
</comment>
<dbReference type="PANTHER" id="PTHR22799">
    <property type="entry name" value="TETRANECTIN-RELATED"/>
    <property type="match status" value="1"/>
</dbReference>
<dbReference type="InterPro" id="IPR051663">
    <property type="entry name" value="CLec_Tetranectin-domain"/>
</dbReference>
<reference evidence="8" key="1">
    <citation type="journal article" date="2023" name="G3 (Bethesda)">
        <title>A reference genome for the long-term kleptoplast-retaining sea slug Elysia crispata morphotype clarki.</title>
        <authorList>
            <person name="Eastman K.E."/>
            <person name="Pendleton A.L."/>
            <person name="Shaikh M.A."/>
            <person name="Suttiyut T."/>
            <person name="Ogas R."/>
            <person name="Tomko P."/>
            <person name="Gavelis G."/>
            <person name="Widhalm J.R."/>
            <person name="Wisecaver J.H."/>
        </authorList>
    </citation>
    <scope>NUCLEOTIDE SEQUENCE</scope>
    <source>
        <strain evidence="8">ECLA1</strain>
    </source>
</reference>
<feature type="chain" id="PRO_5042126651" description="C-type lectin domain-containing protein" evidence="6">
    <location>
        <begin position="24"/>
        <end position="377"/>
    </location>
</feature>